<dbReference type="Proteomes" id="UP000000561">
    <property type="component" value="Chromosome 10"/>
</dbReference>
<dbReference type="EMBL" id="AY388869">
    <property type="protein sequence ID" value="AAQ94938.1"/>
    <property type="molecule type" value="Genomic_DNA"/>
</dbReference>
<accession>A0A0D1DV09</accession>
<evidence type="ECO:0000313" key="2">
    <source>
        <dbReference type="EMBL" id="KIS68059.1"/>
    </source>
</evidence>
<reference evidence="1" key="2">
    <citation type="journal article" date="2004" name="Mol. Plant Pathol.">
        <title>Fungal dimorphism regulated gene expression in Ustilago maydis: I. Filament up-regulated genes.</title>
        <authorList>
            <person name="Andrews D.L."/>
            <person name="Garcia-Pedrajas M.D."/>
            <person name="Gold S.E."/>
        </authorList>
    </citation>
    <scope>NUCLEOTIDE SEQUENCE</scope>
    <source>
        <strain evidence="1">1/9</strain>
    </source>
</reference>
<dbReference type="VEuPathDB" id="FungiDB:UMAG_03642"/>
<reference evidence="2 3" key="3">
    <citation type="journal article" date="2006" name="Nature">
        <title>Insights from the genome of the biotrophic fungal plant pathogen Ustilago maydis.</title>
        <authorList>
            <person name="Kamper J."/>
            <person name="Kahmann R."/>
            <person name="Bolker M."/>
            <person name="Ma L.J."/>
            <person name="Brefort T."/>
            <person name="Saville B.J."/>
            <person name="Banuett F."/>
            <person name="Kronstad J.W."/>
            <person name="Gold S.E."/>
            <person name="Muller O."/>
            <person name="Perlin M.H."/>
            <person name="Wosten H.A."/>
            <person name="de Vries R."/>
            <person name="Ruiz-Herrera J."/>
            <person name="Reynaga-Pena C.G."/>
            <person name="Snetselaar K."/>
            <person name="McCann M."/>
            <person name="Perez-Martin J."/>
            <person name="Feldbrugge M."/>
            <person name="Basse C.W."/>
            <person name="Steinberg G."/>
            <person name="Ibeas J.I."/>
            <person name="Holloman W."/>
            <person name="Guzman P."/>
            <person name="Farman M."/>
            <person name="Stajich J.E."/>
            <person name="Sentandreu R."/>
            <person name="Gonzalez-Prieto J.M."/>
            <person name="Kennell J.C."/>
            <person name="Molina L."/>
            <person name="Schirawski J."/>
            <person name="Mendoza-Mendoza A."/>
            <person name="Greilinger D."/>
            <person name="Munch K."/>
            <person name="Rossel N."/>
            <person name="Scherer M."/>
            <person name="Vranes M."/>
            <person name="Ladendorf O."/>
            <person name="Vincon V."/>
            <person name="Fuchs U."/>
            <person name="Sandrock B."/>
            <person name="Meng S."/>
            <person name="Ho E.C."/>
            <person name="Cahill M.J."/>
            <person name="Boyce K.J."/>
            <person name="Klose J."/>
            <person name="Klosterman S.J."/>
            <person name="Deelstra H.J."/>
            <person name="Ortiz-Castellanos L."/>
            <person name="Li W."/>
            <person name="Sanchez-Alonso P."/>
            <person name="Schreier P.H."/>
            <person name="Hauser-Hahn I."/>
            <person name="Vaupel M."/>
            <person name="Koopmann E."/>
            <person name="Friedrich G."/>
            <person name="Voss H."/>
            <person name="Schluter T."/>
            <person name="Margolis J."/>
            <person name="Platt D."/>
            <person name="Swimmer C."/>
            <person name="Gnirke A."/>
            <person name="Chen F."/>
            <person name="Vysotskaia V."/>
            <person name="Mannhaupt G."/>
            <person name="Guldener U."/>
            <person name="Munsterkotter M."/>
            <person name="Haase D."/>
            <person name="Oesterheld M."/>
            <person name="Mewes H.W."/>
            <person name="Mauceli E.W."/>
            <person name="DeCaprio D."/>
            <person name="Wade C.M."/>
            <person name="Butler J."/>
            <person name="Young S."/>
            <person name="Jaffe D.B."/>
            <person name="Calvo S."/>
            <person name="Nusbaum C."/>
            <person name="Galagan J."/>
            <person name="Birren B.W."/>
        </authorList>
    </citation>
    <scope>NUCLEOTIDE SEQUENCE [LARGE SCALE GENOMIC DNA]</scope>
    <source>
        <strain evidence="2">521</strain>
        <strain evidence="3">DSM 14603 / FGSC 9021 / UM521</strain>
    </source>
</reference>
<dbReference type="OrthoDB" id="271448at2759"/>
<dbReference type="AlphaFoldDB" id="Q6TRS2"/>
<dbReference type="OMA" id="WSRIAPW"/>
<evidence type="ECO:0000313" key="1">
    <source>
        <dbReference type="EMBL" id="AAQ94938.1"/>
    </source>
</evidence>
<gene>
    <name evidence="2" type="ORF">UMAG_03642</name>
</gene>
<dbReference type="STRING" id="237631.A0A0D1DV09"/>
<dbReference type="EMBL" id="CM003149">
    <property type="protein sequence ID" value="KIS68059.1"/>
    <property type="molecule type" value="Genomic_DNA"/>
</dbReference>
<reference evidence="2" key="1">
    <citation type="submission" date="2003-07" db="EMBL/GenBank/DDBJ databases">
        <authorList>
            <person name="Birren B."/>
            <person name="Nusbaum C."/>
            <person name="Abebe A."/>
            <person name="Abouelleil A."/>
            <person name="Adekoya E."/>
            <person name="Ait-zahra M."/>
            <person name="Allen N."/>
            <person name="Allen T."/>
            <person name="An P."/>
            <person name="Anderson M."/>
            <person name="Anderson S."/>
            <person name="Arachchi H."/>
            <person name="Armbruster J."/>
            <person name="Bachantsang P."/>
            <person name="Baldwin J."/>
            <person name="Barry A."/>
            <person name="Bayul T."/>
            <person name="Blitshsteyn B."/>
            <person name="Bloom T."/>
            <person name="Blye J."/>
            <person name="Boguslavskiy L."/>
            <person name="Borowsky M."/>
            <person name="Boukhgalter B."/>
            <person name="Brunache A."/>
            <person name="Butler J."/>
            <person name="Calixte N."/>
            <person name="Calvo S."/>
            <person name="Camarata J."/>
            <person name="Campo K."/>
            <person name="Chang J."/>
            <person name="Cheshatsang Y."/>
            <person name="Citroen M."/>
            <person name="Collymore A."/>
            <person name="Considine T."/>
            <person name="Cook A."/>
            <person name="Cooke P."/>
            <person name="Corum B."/>
            <person name="Cuomo C."/>
            <person name="David R."/>
            <person name="Dawoe T."/>
            <person name="Degray S."/>
            <person name="Dodge S."/>
            <person name="Dooley K."/>
            <person name="Dorje P."/>
            <person name="Dorjee K."/>
            <person name="Dorris L."/>
            <person name="Duffey N."/>
            <person name="Dupes A."/>
            <person name="Elkins T."/>
            <person name="Engels R."/>
            <person name="Erickson J."/>
            <person name="Farina A."/>
            <person name="Faro S."/>
            <person name="Ferreira P."/>
            <person name="Fischer H."/>
            <person name="Fitzgerald M."/>
            <person name="Foley K."/>
            <person name="Gage D."/>
            <person name="Galagan J."/>
            <person name="Gearin G."/>
            <person name="Gnerre S."/>
            <person name="Gnirke A."/>
            <person name="Goyette A."/>
            <person name="Graham J."/>
            <person name="Grandbois E."/>
            <person name="Gyaltsen K."/>
            <person name="Hafez N."/>
            <person name="Hagopian D."/>
            <person name="Hagos B."/>
            <person name="Hall J."/>
            <person name="Hatcher B."/>
            <person name="Heller A."/>
            <person name="Higgins H."/>
            <person name="Honan T."/>
            <person name="Horn A."/>
            <person name="Houde N."/>
            <person name="Hughes L."/>
            <person name="Hulme W."/>
            <person name="Husby E."/>
            <person name="Iliev I."/>
            <person name="Jaffe D."/>
            <person name="Jones C."/>
            <person name="Kamal M."/>
            <person name="Kamat A."/>
            <person name="Kamvysselis M."/>
            <person name="Karlsson E."/>
            <person name="Kells C."/>
            <person name="Kieu A."/>
            <person name="Kisner P."/>
            <person name="Kodira C."/>
            <person name="Kulbokas E."/>
            <person name="Labutti K."/>
            <person name="Lama D."/>
            <person name="Landers T."/>
            <person name="Leger J."/>
            <person name="Levine S."/>
            <person name="Lewis D."/>
            <person name="Lewis T."/>
            <person name="Lindblad-toh K."/>
            <person name="Liu X."/>
            <person name="Lokyitsang T."/>
            <person name="Lokyitsang Y."/>
            <person name="Lucien O."/>
            <person name="Lui A."/>
            <person name="Ma L.J."/>
            <person name="Mabbitt R."/>
            <person name="Macdonald J."/>
            <person name="Maclean C."/>
            <person name="Major J."/>
            <person name="Manning J."/>
            <person name="Marabella R."/>
            <person name="Maru K."/>
            <person name="Matthews C."/>
            <person name="Mauceli E."/>
            <person name="Mccarthy M."/>
            <person name="Mcdonough S."/>
            <person name="Mcghee T."/>
            <person name="Meldrim J."/>
            <person name="Meneus L."/>
            <person name="Mesirov J."/>
            <person name="Mihalev A."/>
            <person name="Mihova T."/>
            <person name="Mikkelsen T."/>
            <person name="Mlenga V."/>
            <person name="Moru K."/>
            <person name="Mozes J."/>
            <person name="Mulrain L."/>
            <person name="Munson G."/>
            <person name="Naylor J."/>
            <person name="Newes C."/>
            <person name="Nguyen C."/>
            <person name="Nguyen N."/>
            <person name="Nguyen T."/>
            <person name="Nicol R."/>
            <person name="Nielsen C."/>
            <person name="Nizzari M."/>
            <person name="Norbu C."/>
            <person name="Norbu N."/>
            <person name="O'donnell P."/>
            <person name="Okoawo O."/>
            <person name="O'leary S."/>
            <person name="Omotosho B."/>
            <person name="O'neill K."/>
            <person name="Osman S."/>
            <person name="Parker S."/>
            <person name="Perrin D."/>
            <person name="Phunkhang P."/>
            <person name="Piqani B."/>
            <person name="Purcell S."/>
            <person name="Rachupka T."/>
            <person name="Ramasamy U."/>
            <person name="Rameau R."/>
            <person name="Ray V."/>
            <person name="Raymond C."/>
            <person name="Retta R."/>
            <person name="Richardson S."/>
            <person name="Rise C."/>
            <person name="Rodriguez J."/>
            <person name="Rogers J."/>
            <person name="Rogov P."/>
            <person name="Rutman M."/>
            <person name="Schupbach R."/>
            <person name="Seaman C."/>
            <person name="Settipalli S."/>
            <person name="Sharpe T."/>
            <person name="Sheridan J."/>
            <person name="Sherpa N."/>
            <person name="Shi J."/>
            <person name="Smirnov S."/>
            <person name="Smith C."/>
            <person name="Sougnez C."/>
            <person name="Spencer B."/>
            <person name="Stalker J."/>
            <person name="Stange-thomann N."/>
            <person name="Stavropoulos S."/>
            <person name="Stetson K."/>
            <person name="Stone C."/>
            <person name="Stone S."/>
            <person name="Stubbs M."/>
            <person name="Talamas J."/>
            <person name="Tchuinga P."/>
            <person name="Tenzing P."/>
            <person name="Tesfaye S."/>
            <person name="Theodore J."/>
            <person name="Thoulutsang Y."/>
            <person name="Topham K."/>
            <person name="Towey S."/>
            <person name="Tsamla T."/>
            <person name="Tsomo N."/>
            <person name="Vallee D."/>
            <person name="Vassiliev H."/>
            <person name="Venkataraman V."/>
            <person name="Vinson J."/>
            <person name="Vo A."/>
            <person name="Wade C."/>
            <person name="Wang S."/>
            <person name="Wangchuk T."/>
            <person name="Wangdi T."/>
            <person name="Whittaker C."/>
            <person name="Wilkinson J."/>
            <person name="Wu Y."/>
            <person name="Wyman D."/>
            <person name="Yadav S."/>
            <person name="Yang S."/>
            <person name="Yang X."/>
            <person name="Yeager S."/>
            <person name="Yee E."/>
            <person name="Young G."/>
            <person name="Zainoun J."/>
            <person name="Zembeck L."/>
            <person name="Zimmer A."/>
            <person name="Zody M."/>
            <person name="Lander E."/>
        </authorList>
    </citation>
    <scope>NUCLEOTIDE SEQUENCE</scope>
    <source>
        <strain evidence="2">521</strain>
    </source>
</reference>
<sequence>MVQIKNVAFVAAIGAAHYATASPVESREVLEARTFGILHRIFEYKLALWSRIAPWKHSSLPSFNWGCPDWGIPDWDGGDKAKCRHIWNWWKPYCKHGNPPKPNPDDNNNHPICKGKYQQVYNNYQTVATSGVYQGKTVGAATIDNDNYLTYILTDSLDKCLQACEQTAGCAFVNLYQDNAEKPEDVNDLPPSARSKYIKGNLTCALYKACSGKNKAINYGGQQDPTYITDSSAYCKSGKC</sequence>
<reference evidence="2" key="5">
    <citation type="submission" date="2014-09" db="EMBL/GenBank/DDBJ databases">
        <authorList>
            <person name="Guldener U."/>
            <person name="Munsterkotter M."/>
            <person name="Walter M.C."/>
            <person name="Mannhaupt G."/>
            <person name="Kahmann R."/>
        </authorList>
    </citation>
    <scope>NUCLEOTIDE SEQUENCE</scope>
    <source>
        <strain evidence="2">521</strain>
    </source>
</reference>
<reference evidence="3" key="4">
    <citation type="submission" date="2014-09" db="EMBL/GenBank/DDBJ databases">
        <authorList>
            <person name="Gueldener U."/>
            <person name="Muensterkoetter M."/>
            <person name="Walter M.C."/>
            <person name="Mannhaupt G."/>
            <person name="Kahmann R."/>
        </authorList>
    </citation>
    <scope>GENOME REANNOTATION</scope>
    <source>
        <strain evidence="3">DSM 14603 / FGSC 9021 / UM521</strain>
    </source>
</reference>
<dbReference type="eggNOG" id="ENOG502T7NE">
    <property type="taxonomic scope" value="Eukaryota"/>
</dbReference>
<evidence type="ECO:0000313" key="3">
    <source>
        <dbReference type="Proteomes" id="UP000000561"/>
    </source>
</evidence>
<accession>Q6TRS2</accession>
<keyword evidence="3" id="KW-1185">Reference proteome</keyword>
<dbReference type="GeneID" id="23564047"/>
<dbReference type="KEGG" id="uma:UMAG_03642"/>
<organism evidence="1">
    <name type="scientific">Mycosarcoma maydis</name>
    <name type="common">Corn smut fungus</name>
    <name type="synonym">Ustilago maydis</name>
    <dbReference type="NCBI Taxonomy" id="5270"/>
    <lineage>
        <taxon>Eukaryota</taxon>
        <taxon>Fungi</taxon>
        <taxon>Dikarya</taxon>
        <taxon>Basidiomycota</taxon>
        <taxon>Ustilaginomycotina</taxon>
        <taxon>Ustilaginomycetes</taxon>
        <taxon>Ustilaginales</taxon>
        <taxon>Ustilaginaceae</taxon>
        <taxon>Mycosarcoma</taxon>
    </lineage>
</organism>
<accession>Q4P8C1</accession>
<name>Q6TRS2_MYCMD</name>
<protein>
    <submittedName>
        <fullName evidence="1">Filament-specific protein UFU57</fullName>
    </submittedName>
</protein>
<dbReference type="RefSeq" id="XP_011390131.1">
    <property type="nucleotide sequence ID" value="XM_011391829.1"/>
</dbReference>
<proteinExistence type="predicted"/>